<feature type="region of interest" description="Disordered" evidence="1">
    <location>
        <begin position="26"/>
        <end position="65"/>
    </location>
</feature>
<feature type="compositionally biased region" description="Basic and acidic residues" evidence="1">
    <location>
        <begin position="44"/>
        <end position="65"/>
    </location>
</feature>
<keyword evidence="3" id="KW-1185">Reference proteome</keyword>
<dbReference type="Proteomes" id="UP000327157">
    <property type="component" value="Chromosome 14"/>
</dbReference>
<accession>A0A5N5G046</accession>
<gene>
    <name evidence="2" type="ORF">D8674_011904</name>
</gene>
<organism evidence="2 3">
    <name type="scientific">Pyrus ussuriensis x Pyrus communis</name>
    <dbReference type="NCBI Taxonomy" id="2448454"/>
    <lineage>
        <taxon>Eukaryota</taxon>
        <taxon>Viridiplantae</taxon>
        <taxon>Streptophyta</taxon>
        <taxon>Embryophyta</taxon>
        <taxon>Tracheophyta</taxon>
        <taxon>Spermatophyta</taxon>
        <taxon>Magnoliopsida</taxon>
        <taxon>eudicotyledons</taxon>
        <taxon>Gunneridae</taxon>
        <taxon>Pentapetalae</taxon>
        <taxon>rosids</taxon>
        <taxon>fabids</taxon>
        <taxon>Rosales</taxon>
        <taxon>Rosaceae</taxon>
        <taxon>Amygdaloideae</taxon>
        <taxon>Maleae</taxon>
        <taxon>Pyrus</taxon>
    </lineage>
</organism>
<reference evidence="3" key="2">
    <citation type="submission" date="2019-10" db="EMBL/GenBank/DDBJ databases">
        <title>A de novo genome assembly of a pear dwarfing rootstock.</title>
        <authorList>
            <person name="Wang F."/>
            <person name="Wang J."/>
            <person name="Li S."/>
            <person name="Zhang Y."/>
            <person name="Fang M."/>
            <person name="Ma L."/>
            <person name="Zhao Y."/>
            <person name="Jiang S."/>
        </authorList>
    </citation>
    <scope>NUCLEOTIDE SEQUENCE [LARGE SCALE GENOMIC DNA]</scope>
</reference>
<evidence type="ECO:0000256" key="1">
    <source>
        <dbReference type="SAM" id="MobiDB-lite"/>
    </source>
</evidence>
<proteinExistence type="predicted"/>
<dbReference type="AlphaFoldDB" id="A0A5N5G046"/>
<sequence length="65" mass="7391">MASMPLYMPATDMACPSESSFYTATNGQEHHATNSMACHGRTMKKGEYRNKKPQEREKKKGEHEN</sequence>
<name>A0A5N5G046_9ROSA</name>
<evidence type="ECO:0000313" key="2">
    <source>
        <dbReference type="EMBL" id="KAB2608736.1"/>
    </source>
</evidence>
<protein>
    <submittedName>
        <fullName evidence="2">Uncharacterized protein</fullName>
    </submittedName>
</protein>
<evidence type="ECO:0000313" key="3">
    <source>
        <dbReference type="Proteomes" id="UP000327157"/>
    </source>
</evidence>
<dbReference type="EMBL" id="SMOL01000553">
    <property type="protein sequence ID" value="KAB2608736.1"/>
    <property type="molecule type" value="Genomic_DNA"/>
</dbReference>
<reference evidence="2 3" key="3">
    <citation type="submission" date="2019-11" db="EMBL/GenBank/DDBJ databases">
        <title>A de novo genome assembly of a pear dwarfing rootstock.</title>
        <authorList>
            <person name="Wang F."/>
            <person name="Wang J."/>
            <person name="Li S."/>
            <person name="Zhang Y."/>
            <person name="Fang M."/>
            <person name="Ma L."/>
            <person name="Zhao Y."/>
            <person name="Jiang S."/>
        </authorList>
    </citation>
    <scope>NUCLEOTIDE SEQUENCE [LARGE SCALE GENOMIC DNA]</scope>
    <source>
        <strain evidence="2">S2</strain>
        <tissue evidence="2">Leaf</tissue>
    </source>
</reference>
<reference evidence="2 3" key="1">
    <citation type="submission" date="2019-09" db="EMBL/GenBank/DDBJ databases">
        <authorList>
            <person name="Ou C."/>
        </authorList>
    </citation>
    <scope>NUCLEOTIDE SEQUENCE [LARGE SCALE GENOMIC DNA]</scope>
    <source>
        <strain evidence="2">S2</strain>
        <tissue evidence="2">Leaf</tissue>
    </source>
</reference>
<comment type="caution">
    <text evidence="2">The sequence shown here is derived from an EMBL/GenBank/DDBJ whole genome shotgun (WGS) entry which is preliminary data.</text>
</comment>